<evidence type="ECO:0000313" key="9">
    <source>
        <dbReference type="Proteomes" id="UP001142648"/>
    </source>
</evidence>
<comment type="caution">
    <text evidence="8">The sequence shown here is derived from an EMBL/GenBank/DDBJ whole genome shotgun (WGS) entry which is preliminary data.</text>
</comment>
<sequence length="494" mass="52577">MRVAWLLGVLLLAGCTGTRPPAATLSTDSLLRAAISRHIDVLASDDFEGRKPGTEGEAKTLRYLAREWQAAGLESGTNDPAHPWFAPVELVSSTPERSAVRFTRAGRTALLPRDEVVAFASGTRGLVEDAPVVFVGEQGERLDSAALAGRVVLMMWDHAGQTEQREALLRGGAAAVLAIVGDRAELDNLVEVRRRGSYRLAEADGADTLDGFVTRSAAAALIGRDRFEALVRDAREADFRPVALDLRSTIEAVSVAGMVRTFNLIARLPGKRPAAGAVLVLAHWDHFGHCSPDTGSPGICNGAVDNASGLAVLTEVARRLASGPRLERDVYFVATTGEEWGLLGAQAIAENPPIPLDTIVAAFNLDTVAVAPAGTPVAIVGRGLTPLDPGILEVLRLTGRRESEERLAQEYLRRQDGWALLQRDVPAVSVTSAFGSAEALDRYIAQRYHQPTDEPGGIELGGAVEDLLLTEALVRYFSDPAKWAATAGKSAAPL</sequence>
<keyword evidence="5" id="KW-0378">Hydrolase</keyword>
<gene>
    <name evidence="8" type="ORF">N0B51_04345</name>
</gene>
<dbReference type="Pfam" id="PF04389">
    <property type="entry name" value="Peptidase_M28"/>
    <property type="match status" value="1"/>
</dbReference>
<evidence type="ECO:0000313" key="8">
    <source>
        <dbReference type="EMBL" id="MCT2558203.1"/>
    </source>
</evidence>
<evidence type="ECO:0000256" key="4">
    <source>
        <dbReference type="ARBA" id="ARBA00022729"/>
    </source>
</evidence>
<keyword evidence="9" id="KW-1185">Reference proteome</keyword>
<dbReference type="Proteomes" id="UP001142648">
    <property type="component" value="Unassembled WGS sequence"/>
</dbReference>
<evidence type="ECO:0000256" key="3">
    <source>
        <dbReference type="ARBA" id="ARBA00022723"/>
    </source>
</evidence>
<dbReference type="GO" id="GO:0008235">
    <property type="term" value="F:metalloexopeptidase activity"/>
    <property type="evidence" value="ECO:0007669"/>
    <property type="project" value="InterPro"/>
</dbReference>
<dbReference type="InterPro" id="IPR045175">
    <property type="entry name" value="M28_fam"/>
</dbReference>
<dbReference type="RefSeq" id="WP_259961467.1">
    <property type="nucleotide sequence ID" value="NZ_JAOAMV010000002.1"/>
</dbReference>
<dbReference type="GO" id="GO:0004177">
    <property type="term" value="F:aminopeptidase activity"/>
    <property type="evidence" value="ECO:0007669"/>
    <property type="project" value="UniProtKB-KW"/>
</dbReference>
<evidence type="ECO:0000256" key="6">
    <source>
        <dbReference type="ARBA" id="ARBA00022833"/>
    </source>
</evidence>
<protein>
    <submittedName>
        <fullName evidence="8">M28 family peptidase</fullName>
    </submittedName>
</protein>
<keyword evidence="4" id="KW-0732">Signal</keyword>
<evidence type="ECO:0000256" key="1">
    <source>
        <dbReference type="ARBA" id="ARBA00022438"/>
    </source>
</evidence>
<dbReference type="InterPro" id="IPR007484">
    <property type="entry name" value="Peptidase_M28"/>
</dbReference>
<keyword evidence="1" id="KW-0031">Aminopeptidase</keyword>
<dbReference type="PANTHER" id="PTHR12147">
    <property type="entry name" value="METALLOPEPTIDASE M28 FAMILY MEMBER"/>
    <property type="match status" value="1"/>
</dbReference>
<dbReference type="GO" id="GO:0006508">
    <property type="term" value="P:proteolysis"/>
    <property type="evidence" value="ECO:0007669"/>
    <property type="project" value="UniProtKB-KW"/>
</dbReference>
<name>A0A9X2VZN1_9SPHN</name>
<dbReference type="SUPFAM" id="SSF53187">
    <property type="entry name" value="Zn-dependent exopeptidases"/>
    <property type="match status" value="1"/>
</dbReference>
<organism evidence="8 9">
    <name type="scientific">Tsuneonella litorea</name>
    <dbReference type="NCBI Taxonomy" id="2976475"/>
    <lineage>
        <taxon>Bacteria</taxon>
        <taxon>Pseudomonadati</taxon>
        <taxon>Pseudomonadota</taxon>
        <taxon>Alphaproteobacteria</taxon>
        <taxon>Sphingomonadales</taxon>
        <taxon>Erythrobacteraceae</taxon>
        <taxon>Tsuneonella</taxon>
    </lineage>
</organism>
<dbReference type="Gene3D" id="3.40.630.10">
    <property type="entry name" value="Zn peptidases"/>
    <property type="match status" value="1"/>
</dbReference>
<dbReference type="PROSITE" id="PS51257">
    <property type="entry name" value="PROKAR_LIPOPROTEIN"/>
    <property type="match status" value="1"/>
</dbReference>
<keyword evidence="2" id="KW-0645">Protease</keyword>
<evidence type="ECO:0000256" key="5">
    <source>
        <dbReference type="ARBA" id="ARBA00022801"/>
    </source>
</evidence>
<keyword evidence="3" id="KW-0479">Metal-binding</keyword>
<evidence type="ECO:0000256" key="2">
    <source>
        <dbReference type="ARBA" id="ARBA00022670"/>
    </source>
</evidence>
<evidence type="ECO:0000259" key="7">
    <source>
        <dbReference type="Pfam" id="PF04389"/>
    </source>
</evidence>
<reference evidence="8" key="1">
    <citation type="submission" date="2022-09" db="EMBL/GenBank/DDBJ databases">
        <title>The genome sequence of Tsuneonella sp. YG55.</title>
        <authorList>
            <person name="Liu Y."/>
        </authorList>
    </citation>
    <scope>NUCLEOTIDE SEQUENCE</scope>
    <source>
        <strain evidence="8">YG55</strain>
    </source>
</reference>
<proteinExistence type="predicted"/>
<feature type="domain" description="Peptidase M28" evidence="7">
    <location>
        <begin position="263"/>
        <end position="458"/>
    </location>
</feature>
<dbReference type="GO" id="GO:0046872">
    <property type="term" value="F:metal ion binding"/>
    <property type="evidence" value="ECO:0007669"/>
    <property type="project" value="UniProtKB-KW"/>
</dbReference>
<dbReference type="PANTHER" id="PTHR12147:SF56">
    <property type="entry name" value="AMINOPEPTIDASE YDR415C-RELATED"/>
    <property type="match status" value="1"/>
</dbReference>
<dbReference type="AlphaFoldDB" id="A0A9X2VZN1"/>
<keyword evidence="6" id="KW-0862">Zinc</keyword>
<accession>A0A9X2VZN1</accession>
<dbReference type="EMBL" id="JAOAMV010000002">
    <property type="protein sequence ID" value="MCT2558203.1"/>
    <property type="molecule type" value="Genomic_DNA"/>
</dbReference>